<dbReference type="AlphaFoldDB" id="A0A9P5XYS3"/>
<proteinExistence type="predicted"/>
<accession>A0A9P5XYS3</accession>
<organism evidence="1 2">
    <name type="scientific">Collybia nuda</name>
    <dbReference type="NCBI Taxonomy" id="64659"/>
    <lineage>
        <taxon>Eukaryota</taxon>
        <taxon>Fungi</taxon>
        <taxon>Dikarya</taxon>
        <taxon>Basidiomycota</taxon>
        <taxon>Agaricomycotina</taxon>
        <taxon>Agaricomycetes</taxon>
        <taxon>Agaricomycetidae</taxon>
        <taxon>Agaricales</taxon>
        <taxon>Tricholomatineae</taxon>
        <taxon>Clitocybaceae</taxon>
        <taxon>Collybia</taxon>
    </lineage>
</organism>
<protein>
    <submittedName>
        <fullName evidence="1">Uncharacterized protein</fullName>
    </submittedName>
</protein>
<keyword evidence="2" id="KW-1185">Reference proteome</keyword>
<evidence type="ECO:0000313" key="2">
    <source>
        <dbReference type="Proteomes" id="UP000807353"/>
    </source>
</evidence>
<reference evidence="1" key="1">
    <citation type="submission" date="2020-11" db="EMBL/GenBank/DDBJ databases">
        <authorList>
            <consortium name="DOE Joint Genome Institute"/>
            <person name="Ahrendt S."/>
            <person name="Riley R."/>
            <person name="Andreopoulos W."/>
            <person name="Labutti K."/>
            <person name="Pangilinan J."/>
            <person name="Ruiz-Duenas F.J."/>
            <person name="Barrasa J.M."/>
            <person name="Sanchez-Garcia M."/>
            <person name="Camarero S."/>
            <person name="Miyauchi S."/>
            <person name="Serrano A."/>
            <person name="Linde D."/>
            <person name="Babiker R."/>
            <person name="Drula E."/>
            <person name="Ayuso-Fernandez I."/>
            <person name="Pacheco R."/>
            <person name="Padilla G."/>
            <person name="Ferreira P."/>
            <person name="Barriuso J."/>
            <person name="Kellner H."/>
            <person name="Castanera R."/>
            <person name="Alfaro M."/>
            <person name="Ramirez L."/>
            <person name="Pisabarro A.G."/>
            <person name="Kuo A."/>
            <person name="Tritt A."/>
            <person name="Lipzen A."/>
            <person name="He G."/>
            <person name="Yan M."/>
            <person name="Ng V."/>
            <person name="Cullen D."/>
            <person name="Martin F."/>
            <person name="Rosso M.-N."/>
            <person name="Henrissat B."/>
            <person name="Hibbett D."/>
            <person name="Martinez A.T."/>
            <person name="Grigoriev I.V."/>
        </authorList>
    </citation>
    <scope>NUCLEOTIDE SEQUENCE</scope>
    <source>
        <strain evidence="1">CBS 247.69</strain>
    </source>
</reference>
<dbReference type="Proteomes" id="UP000807353">
    <property type="component" value="Unassembled WGS sequence"/>
</dbReference>
<dbReference type="EMBL" id="MU150321">
    <property type="protein sequence ID" value="KAF9459193.1"/>
    <property type="molecule type" value="Genomic_DNA"/>
</dbReference>
<comment type="caution">
    <text evidence="1">The sequence shown here is derived from an EMBL/GenBank/DDBJ whole genome shotgun (WGS) entry which is preliminary data.</text>
</comment>
<evidence type="ECO:0000313" key="1">
    <source>
        <dbReference type="EMBL" id="KAF9459193.1"/>
    </source>
</evidence>
<sequence length="128" mass="13939">MGSGVCADKISQKLNNRLDNHRCICRFLGTAGRACLPASRSPGPRLAQMEWAHQGRIVGRRRGAQCDLRTDVRDWRGSGRSLTGVDSVHTCQKFPPHHCCATHAPLAPGDVGSCVAPRNNRWKAAQQG</sequence>
<name>A0A9P5XYS3_9AGAR</name>
<gene>
    <name evidence="1" type="ORF">BDZ94DRAFT_1053056</name>
</gene>